<dbReference type="InterPro" id="IPR058163">
    <property type="entry name" value="LysR-type_TF_proteobact-type"/>
</dbReference>
<dbReference type="FunFam" id="1.10.10.10:FF:000001">
    <property type="entry name" value="LysR family transcriptional regulator"/>
    <property type="match status" value="1"/>
</dbReference>
<dbReference type="GO" id="GO:0043565">
    <property type="term" value="F:sequence-specific DNA binding"/>
    <property type="evidence" value="ECO:0007669"/>
    <property type="project" value="TreeGrafter"/>
</dbReference>
<dbReference type="Proteomes" id="UP000240505">
    <property type="component" value="Chromosome"/>
</dbReference>
<organism evidence="6 7">
    <name type="scientific">Pseudoduganella armeniaca</name>
    <dbReference type="NCBI Taxonomy" id="2072590"/>
    <lineage>
        <taxon>Bacteria</taxon>
        <taxon>Pseudomonadati</taxon>
        <taxon>Pseudomonadota</taxon>
        <taxon>Betaproteobacteria</taxon>
        <taxon>Burkholderiales</taxon>
        <taxon>Oxalobacteraceae</taxon>
        <taxon>Telluria group</taxon>
        <taxon>Pseudoduganella</taxon>
    </lineage>
</organism>
<keyword evidence="7" id="KW-1185">Reference proteome</keyword>
<dbReference type="InterPro" id="IPR036388">
    <property type="entry name" value="WH-like_DNA-bd_sf"/>
</dbReference>
<keyword evidence="2" id="KW-0805">Transcription regulation</keyword>
<dbReference type="GO" id="GO:0003700">
    <property type="term" value="F:DNA-binding transcription factor activity"/>
    <property type="evidence" value="ECO:0007669"/>
    <property type="project" value="InterPro"/>
</dbReference>
<dbReference type="Pfam" id="PF00126">
    <property type="entry name" value="HTH_1"/>
    <property type="match status" value="1"/>
</dbReference>
<dbReference type="GO" id="GO:0006351">
    <property type="term" value="P:DNA-templated transcription"/>
    <property type="evidence" value="ECO:0007669"/>
    <property type="project" value="TreeGrafter"/>
</dbReference>
<dbReference type="InterPro" id="IPR000847">
    <property type="entry name" value="LysR_HTH_N"/>
</dbReference>
<evidence type="ECO:0000259" key="5">
    <source>
        <dbReference type="PROSITE" id="PS50931"/>
    </source>
</evidence>
<dbReference type="AlphaFoldDB" id="A0A2R4CA36"/>
<dbReference type="Pfam" id="PF03466">
    <property type="entry name" value="LysR_substrate"/>
    <property type="match status" value="1"/>
</dbReference>
<dbReference type="PANTHER" id="PTHR30537:SF20">
    <property type="entry name" value="TRANSCRIPTIONAL REGULATORY PROTEIN"/>
    <property type="match status" value="1"/>
</dbReference>
<name>A0A2R4CA36_9BURK</name>
<dbReference type="EMBL" id="CP028324">
    <property type="protein sequence ID" value="AVR96390.1"/>
    <property type="molecule type" value="Genomic_DNA"/>
</dbReference>
<keyword evidence="4" id="KW-0804">Transcription</keyword>
<dbReference type="SUPFAM" id="SSF53850">
    <property type="entry name" value="Periplasmic binding protein-like II"/>
    <property type="match status" value="1"/>
</dbReference>
<dbReference type="PROSITE" id="PS50931">
    <property type="entry name" value="HTH_LYSR"/>
    <property type="match status" value="1"/>
</dbReference>
<dbReference type="OrthoDB" id="9786526at2"/>
<proteinExistence type="inferred from homology"/>
<comment type="similarity">
    <text evidence="1">Belongs to the LysR transcriptional regulatory family.</text>
</comment>
<evidence type="ECO:0000256" key="3">
    <source>
        <dbReference type="ARBA" id="ARBA00023125"/>
    </source>
</evidence>
<evidence type="ECO:0000256" key="4">
    <source>
        <dbReference type="ARBA" id="ARBA00023163"/>
    </source>
</evidence>
<evidence type="ECO:0000256" key="1">
    <source>
        <dbReference type="ARBA" id="ARBA00009437"/>
    </source>
</evidence>
<dbReference type="KEGG" id="masz:C9I28_12255"/>
<dbReference type="PANTHER" id="PTHR30537">
    <property type="entry name" value="HTH-TYPE TRANSCRIPTIONAL REGULATOR"/>
    <property type="match status" value="1"/>
</dbReference>
<evidence type="ECO:0000313" key="6">
    <source>
        <dbReference type="EMBL" id="AVR96390.1"/>
    </source>
</evidence>
<keyword evidence="3" id="KW-0238">DNA-binding</keyword>
<dbReference type="InterPro" id="IPR005119">
    <property type="entry name" value="LysR_subst-bd"/>
</dbReference>
<evidence type="ECO:0000313" key="7">
    <source>
        <dbReference type="Proteomes" id="UP000240505"/>
    </source>
</evidence>
<protein>
    <submittedName>
        <fullName evidence="6">LysR family transcriptional regulator</fullName>
    </submittedName>
</protein>
<gene>
    <name evidence="6" type="ORF">C9I28_12255</name>
</gene>
<evidence type="ECO:0000256" key="2">
    <source>
        <dbReference type="ARBA" id="ARBA00023015"/>
    </source>
</evidence>
<dbReference type="SUPFAM" id="SSF46785">
    <property type="entry name" value="Winged helix' DNA-binding domain"/>
    <property type="match status" value="1"/>
</dbReference>
<sequence length="298" mass="32716">MDIHSDDLKTFVAVIDSGSLSAAAVHLGQTTSGVSRALSRLEDKLQTSLLTRTTRRMELTEEGQLFLDRARQILAALEEVEESIRIRRQRPAGRLCVDAASPFMLHCIVPHVGEFRALFPQIRLELTSNDQIADLIEHRTDIAIRIGTLQDSTLHARALPASPLHVLASPDYLARHGTPADPGQLAAHTLLGFVQYEPGNAWPLRHADADALQVTPALAASSGETLRQLALAGQGIACLADFMTRADIAAGRLVPLLAAFNSGYRQQIHAVYYRNTQLAQRISCFLDFLQEKLRQHAP</sequence>
<accession>A0A2R4CA36</accession>
<feature type="domain" description="HTH lysR-type" evidence="5">
    <location>
        <begin position="1"/>
        <end position="60"/>
    </location>
</feature>
<dbReference type="RefSeq" id="WP_107141737.1">
    <property type="nucleotide sequence ID" value="NZ_CP028324.1"/>
</dbReference>
<dbReference type="InterPro" id="IPR036390">
    <property type="entry name" value="WH_DNA-bd_sf"/>
</dbReference>
<dbReference type="Gene3D" id="3.40.190.10">
    <property type="entry name" value="Periplasmic binding protein-like II"/>
    <property type="match status" value="2"/>
</dbReference>
<reference evidence="6 7" key="1">
    <citation type="submission" date="2018-03" db="EMBL/GenBank/DDBJ databases">
        <title>Massilia armeniaca sp. nov., isolated from desert soil.</title>
        <authorList>
            <person name="Huang H."/>
            <person name="Ren M."/>
        </authorList>
    </citation>
    <scope>NUCLEOTIDE SEQUENCE [LARGE SCALE GENOMIC DNA]</scope>
    <source>
        <strain evidence="6 7">ZMN-3</strain>
    </source>
</reference>
<dbReference type="Gene3D" id="1.10.10.10">
    <property type="entry name" value="Winged helix-like DNA-binding domain superfamily/Winged helix DNA-binding domain"/>
    <property type="match status" value="1"/>
</dbReference>